<protein>
    <submittedName>
        <fullName evidence="1">Uncharacterized protein</fullName>
    </submittedName>
</protein>
<keyword evidence="2" id="KW-1185">Reference proteome</keyword>
<dbReference type="EMBL" id="JAIWQS010000011">
    <property type="protein sequence ID" value="KAJ8750544.1"/>
    <property type="molecule type" value="Genomic_DNA"/>
</dbReference>
<accession>A0AAV8SEV0</accession>
<reference evidence="1 2" key="1">
    <citation type="submission" date="2021-09" db="EMBL/GenBank/DDBJ databases">
        <title>Genomic insights and catalytic innovation underlie evolution of tropane alkaloids biosynthesis.</title>
        <authorList>
            <person name="Wang Y.-J."/>
            <person name="Tian T."/>
            <person name="Huang J.-P."/>
            <person name="Huang S.-X."/>
        </authorList>
    </citation>
    <scope>NUCLEOTIDE SEQUENCE [LARGE SCALE GENOMIC DNA]</scope>
    <source>
        <strain evidence="1">KIB-2018</strain>
        <tissue evidence="1">Leaf</tissue>
    </source>
</reference>
<proteinExistence type="predicted"/>
<dbReference type="Proteomes" id="UP001159364">
    <property type="component" value="Linkage Group LG11"/>
</dbReference>
<evidence type="ECO:0000313" key="2">
    <source>
        <dbReference type="Proteomes" id="UP001159364"/>
    </source>
</evidence>
<dbReference type="AlphaFoldDB" id="A0AAV8SEV0"/>
<sequence>MGADLAGKGEKDKESLTFTKFVYITTKESEKSQKRLWLSGCWRWMVKIPLEELIRPKQLYRDRCSLLRHGKWASGGT</sequence>
<gene>
    <name evidence="1" type="ORF">K2173_015703</name>
</gene>
<name>A0AAV8SEV0_9ROSI</name>
<comment type="caution">
    <text evidence="1">The sequence shown here is derived from an EMBL/GenBank/DDBJ whole genome shotgun (WGS) entry which is preliminary data.</text>
</comment>
<evidence type="ECO:0000313" key="1">
    <source>
        <dbReference type="EMBL" id="KAJ8750544.1"/>
    </source>
</evidence>
<organism evidence="1 2">
    <name type="scientific">Erythroxylum novogranatense</name>
    <dbReference type="NCBI Taxonomy" id="1862640"/>
    <lineage>
        <taxon>Eukaryota</taxon>
        <taxon>Viridiplantae</taxon>
        <taxon>Streptophyta</taxon>
        <taxon>Embryophyta</taxon>
        <taxon>Tracheophyta</taxon>
        <taxon>Spermatophyta</taxon>
        <taxon>Magnoliopsida</taxon>
        <taxon>eudicotyledons</taxon>
        <taxon>Gunneridae</taxon>
        <taxon>Pentapetalae</taxon>
        <taxon>rosids</taxon>
        <taxon>fabids</taxon>
        <taxon>Malpighiales</taxon>
        <taxon>Erythroxylaceae</taxon>
        <taxon>Erythroxylum</taxon>
    </lineage>
</organism>